<dbReference type="GO" id="GO:1990904">
    <property type="term" value="C:ribonucleoprotein complex"/>
    <property type="evidence" value="ECO:0007669"/>
    <property type="project" value="UniProtKB-KW"/>
</dbReference>
<protein>
    <recommendedName>
        <fullName evidence="5 6">Large ribosomal subunit protein uL16</fullName>
    </recommendedName>
</protein>
<dbReference type="Proteomes" id="UP000228528">
    <property type="component" value="Unassembled WGS sequence"/>
</dbReference>
<evidence type="ECO:0000256" key="2">
    <source>
        <dbReference type="ARBA" id="ARBA00022555"/>
    </source>
</evidence>
<evidence type="ECO:0000313" key="9">
    <source>
        <dbReference type="EMBL" id="PIR77128.1"/>
    </source>
</evidence>
<dbReference type="AlphaFoldDB" id="A0A2M6P0B9"/>
<dbReference type="CDD" id="cd01433">
    <property type="entry name" value="Ribosomal_L16_L10e"/>
    <property type="match status" value="1"/>
</dbReference>
<comment type="similarity">
    <text evidence="1 6 7">Belongs to the universal ribosomal protein uL16 family.</text>
</comment>
<dbReference type="SUPFAM" id="SSF54686">
    <property type="entry name" value="Ribosomal protein L16p/L10e"/>
    <property type="match status" value="1"/>
</dbReference>
<accession>A0A2M6P0B9</accession>
<sequence length="141" mass="15942">MLLPKKTKHRKWHKPRRMNKGNATRFTTVAFGDFGIRALGHGWVSSRQIEAARRVITRYVRKEGKVWIRIFPDRPVTRKGSEVPMGKGKGAPEFYVCTVKPGTIMFEIGGVTEDQAREALSQASYKLPVKGKVVSKSDKTK</sequence>
<evidence type="ECO:0000256" key="4">
    <source>
        <dbReference type="ARBA" id="ARBA00023274"/>
    </source>
</evidence>
<comment type="caution">
    <text evidence="9">The sequence shown here is derived from an EMBL/GenBank/DDBJ whole genome shotgun (WGS) entry which is preliminary data.</text>
</comment>
<dbReference type="InterPro" id="IPR020798">
    <property type="entry name" value="Ribosomal_uL16_CS"/>
</dbReference>
<evidence type="ECO:0000256" key="5">
    <source>
        <dbReference type="ARBA" id="ARBA00035198"/>
    </source>
</evidence>
<dbReference type="PANTHER" id="PTHR12220:SF13">
    <property type="entry name" value="LARGE RIBOSOMAL SUBUNIT PROTEIN UL16M"/>
    <property type="match status" value="1"/>
</dbReference>
<evidence type="ECO:0000256" key="7">
    <source>
        <dbReference type="RuleBase" id="RU004413"/>
    </source>
</evidence>
<name>A0A2M6P0B9_9BACT</name>
<dbReference type="GO" id="GO:0000049">
    <property type="term" value="F:tRNA binding"/>
    <property type="evidence" value="ECO:0007669"/>
    <property type="project" value="UniProtKB-KW"/>
</dbReference>
<dbReference type="PRINTS" id="PR00060">
    <property type="entry name" value="RIBOSOMALL16"/>
</dbReference>
<keyword evidence="6 8" id="KW-0694">RNA-binding</keyword>
<dbReference type="InterPro" id="IPR047873">
    <property type="entry name" value="Ribosomal_uL16"/>
</dbReference>
<keyword evidence="2 6" id="KW-0820">tRNA-binding</keyword>
<dbReference type="GO" id="GO:0006412">
    <property type="term" value="P:translation"/>
    <property type="evidence" value="ECO:0007669"/>
    <property type="project" value="UniProtKB-UniRule"/>
</dbReference>
<keyword evidence="4 6" id="KW-0687">Ribonucleoprotein</keyword>
<dbReference type="EMBL" id="PFBW01000183">
    <property type="protein sequence ID" value="PIR77128.1"/>
    <property type="molecule type" value="Genomic_DNA"/>
</dbReference>
<dbReference type="Gene3D" id="3.90.1170.10">
    <property type="entry name" value="Ribosomal protein L10e/L16"/>
    <property type="match status" value="1"/>
</dbReference>
<comment type="subunit">
    <text evidence="6 8">Part of the 50S ribosomal subunit.</text>
</comment>
<dbReference type="FunFam" id="3.90.1170.10:FF:000001">
    <property type="entry name" value="50S ribosomal protein L16"/>
    <property type="match status" value="1"/>
</dbReference>
<comment type="function">
    <text evidence="6 8">Binds 23S rRNA and is also seen to make contacts with the A and possibly P site tRNAs.</text>
</comment>
<evidence type="ECO:0000256" key="8">
    <source>
        <dbReference type="RuleBase" id="RU004414"/>
    </source>
</evidence>
<evidence type="ECO:0000313" key="10">
    <source>
        <dbReference type="Proteomes" id="UP000228528"/>
    </source>
</evidence>
<dbReference type="GO" id="GO:0005840">
    <property type="term" value="C:ribosome"/>
    <property type="evidence" value="ECO:0007669"/>
    <property type="project" value="UniProtKB-KW"/>
</dbReference>
<dbReference type="NCBIfam" id="TIGR01164">
    <property type="entry name" value="rplP_bact"/>
    <property type="match status" value="1"/>
</dbReference>
<dbReference type="GO" id="GO:0003735">
    <property type="term" value="F:structural constituent of ribosome"/>
    <property type="evidence" value="ECO:0007669"/>
    <property type="project" value="InterPro"/>
</dbReference>
<proteinExistence type="inferred from homology"/>
<dbReference type="Pfam" id="PF00252">
    <property type="entry name" value="Ribosomal_L16"/>
    <property type="match status" value="1"/>
</dbReference>
<keyword evidence="6 8" id="KW-0699">rRNA-binding</keyword>
<evidence type="ECO:0000256" key="3">
    <source>
        <dbReference type="ARBA" id="ARBA00022980"/>
    </source>
</evidence>
<dbReference type="PROSITE" id="PS00586">
    <property type="entry name" value="RIBOSOMAL_L16_1"/>
    <property type="match status" value="1"/>
</dbReference>
<dbReference type="HAMAP" id="MF_01342">
    <property type="entry name" value="Ribosomal_uL16"/>
    <property type="match status" value="1"/>
</dbReference>
<organism evidence="9 10">
    <name type="scientific">Candidatus Magasanikbacteria bacterium CG10_big_fil_rev_8_21_14_0_10_38_6</name>
    <dbReference type="NCBI Taxonomy" id="1974647"/>
    <lineage>
        <taxon>Bacteria</taxon>
        <taxon>Candidatus Magasanikiibacteriota</taxon>
    </lineage>
</organism>
<dbReference type="InterPro" id="IPR000114">
    <property type="entry name" value="Ribosomal_uL16_bact-type"/>
</dbReference>
<keyword evidence="3 6" id="KW-0689">Ribosomal protein</keyword>
<dbReference type="GO" id="GO:0019843">
    <property type="term" value="F:rRNA binding"/>
    <property type="evidence" value="ECO:0007669"/>
    <property type="project" value="UniProtKB-UniRule"/>
</dbReference>
<gene>
    <name evidence="6" type="primary">rplP</name>
    <name evidence="9" type="ORF">COU30_04160</name>
</gene>
<dbReference type="InterPro" id="IPR036920">
    <property type="entry name" value="Ribosomal_uL16_sf"/>
</dbReference>
<evidence type="ECO:0000256" key="6">
    <source>
        <dbReference type="HAMAP-Rule" id="MF_01342"/>
    </source>
</evidence>
<dbReference type="PANTHER" id="PTHR12220">
    <property type="entry name" value="50S/60S RIBOSOMAL PROTEIN L16"/>
    <property type="match status" value="1"/>
</dbReference>
<dbReference type="InterPro" id="IPR016180">
    <property type="entry name" value="Ribosomal_uL16_dom"/>
</dbReference>
<reference evidence="10" key="1">
    <citation type="submission" date="2017-09" db="EMBL/GenBank/DDBJ databases">
        <title>Depth-based differentiation of microbial function through sediment-hosted aquifers and enrichment of novel symbionts in the deep terrestrial subsurface.</title>
        <authorList>
            <person name="Probst A.J."/>
            <person name="Ladd B."/>
            <person name="Jarett J.K."/>
            <person name="Geller-Mcgrath D.E."/>
            <person name="Sieber C.M.K."/>
            <person name="Emerson J.B."/>
            <person name="Anantharaman K."/>
            <person name="Thomas B.C."/>
            <person name="Malmstrom R."/>
            <person name="Stieglmeier M."/>
            <person name="Klingl A."/>
            <person name="Woyke T."/>
            <person name="Ryan C.M."/>
            <person name="Banfield J.F."/>
        </authorList>
    </citation>
    <scope>NUCLEOTIDE SEQUENCE [LARGE SCALE GENOMIC DNA]</scope>
</reference>
<evidence type="ECO:0000256" key="1">
    <source>
        <dbReference type="ARBA" id="ARBA00008931"/>
    </source>
</evidence>